<feature type="signal peptide" evidence="1">
    <location>
        <begin position="1"/>
        <end position="22"/>
    </location>
</feature>
<proteinExistence type="predicted"/>
<evidence type="ECO:0000256" key="1">
    <source>
        <dbReference type="SAM" id="SignalP"/>
    </source>
</evidence>
<dbReference type="AlphaFoldDB" id="A0A4U5JPR7"/>
<keyword evidence="1" id="KW-0732">Signal</keyword>
<sequence>MNLSTLFRTGALAAVLLLPACASMGGGAPAIPADAVSNVRVEPNGDTIEEWRVNGRLHTVKVTPARGPVYYLIDSDGDGQIDNTKDGISPVYFKLFSF</sequence>
<evidence type="ECO:0000313" key="2">
    <source>
        <dbReference type="EMBL" id="TKR30388.1"/>
    </source>
</evidence>
<dbReference type="InterPro" id="IPR021357">
    <property type="entry name" value="DUF2782"/>
</dbReference>
<dbReference type="Proteomes" id="UP000308707">
    <property type="component" value="Unassembled WGS sequence"/>
</dbReference>
<dbReference type="Pfam" id="PF11191">
    <property type="entry name" value="DUF2782"/>
    <property type="match status" value="1"/>
</dbReference>
<comment type="caution">
    <text evidence="2">The sequence shown here is derived from an EMBL/GenBank/DDBJ whole genome shotgun (WGS) entry which is preliminary data.</text>
</comment>
<keyword evidence="3" id="KW-1185">Reference proteome</keyword>
<dbReference type="EMBL" id="SZUA01000002">
    <property type="protein sequence ID" value="TKR30388.1"/>
    <property type="molecule type" value="Genomic_DNA"/>
</dbReference>
<gene>
    <name evidence="2" type="ORF">FCE95_09680</name>
</gene>
<accession>A0A4U5JPR7</accession>
<dbReference type="RefSeq" id="WP_137266818.1">
    <property type="nucleotide sequence ID" value="NZ_SZUA01000002.1"/>
</dbReference>
<feature type="chain" id="PRO_5020929408" evidence="1">
    <location>
        <begin position="23"/>
        <end position="98"/>
    </location>
</feature>
<dbReference type="OrthoDB" id="5296182at2"/>
<reference evidence="2 3" key="1">
    <citation type="submission" date="2019-04" db="EMBL/GenBank/DDBJ databases">
        <title>Reference strain of H23.</title>
        <authorList>
            <person name="Luo X."/>
        </authorList>
    </citation>
    <scope>NUCLEOTIDE SEQUENCE [LARGE SCALE GENOMIC DNA]</scope>
    <source>
        <strain evidence="2 3">H23</strain>
    </source>
</reference>
<protein>
    <submittedName>
        <fullName evidence="2">DUF2782 domain-containing protein</fullName>
    </submittedName>
</protein>
<organism evidence="2 3">
    <name type="scientific">Luteimonas gilva</name>
    <dbReference type="NCBI Taxonomy" id="2572684"/>
    <lineage>
        <taxon>Bacteria</taxon>
        <taxon>Pseudomonadati</taxon>
        <taxon>Pseudomonadota</taxon>
        <taxon>Gammaproteobacteria</taxon>
        <taxon>Lysobacterales</taxon>
        <taxon>Lysobacteraceae</taxon>
        <taxon>Luteimonas</taxon>
    </lineage>
</organism>
<dbReference type="Gene3D" id="2.20.130.30">
    <property type="entry name" value="Protein of unknown function DUF2782"/>
    <property type="match status" value="1"/>
</dbReference>
<name>A0A4U5JPR7_9GAMM</name>
<evidence type="ECO:0000313" key="3">
    <source>
        <dbReference type="Proteomes" id="UP000308707"/>
    </source>
</evidence>